<proteinExistence type="predicted"/>
<organism evidence="1 2">
    <name type="scientific">Teredinibacter turnerae (strain ATCC 39867 / T7901)</name>
    <dbReference type="NCBI Taxonomy" id="377629"/>
    <lineage>
        <taxon>Bacteria</taxon>
        <taxon>Pseudomonadati</taxon>
        <taxon>Pseudomonadota</taxon>
        <taxon>Gammaproteobacteria</taxon>
        <taxon>Cellvibrionales</taxon>
        <taxon>Cellvibrionaceae</taxon>
        <taxon>Teredinibacter</taxon>
    </lineage>
</organism>
<evidence type="ECO:0000313" key="2">
    <source>
        <dbReference type="Proteomes" id="UP000009080"/>
    </source>
</evidence>
<protein>
    <submittedName>
        <fullName evidence="1">Uncharacterized protein</fullName>
    </submittedName>
</protein>
<evidence type="ECO:0000313" key="1">
    <source>
        <dbReference type="EMBL" id="ACR12838.1"/>
    </source>
</evidence>
<name>C5BLQ9_TERTT</name>
<reference evidence="1 2" key="1">
    <citation type="journal article" date="2009" name="PLoS ONE">
        <title>The complete genome of Teredinibacter turnerae T7901: an intracellular endosymbiont of marine wood-boring bivalves (shipworms).</title>
        <authorList>
            <person name="Yang J.C."/>
            <person name="Madupu R."/>
            <person name="Durkin A.S."/>
            <person name="Ekborg N.A."/>
            <person name="Pedamallu C.S."/>
            <person name="Hostetler J.B."/>
            <person name="Radune D."/>
            <person name="Toms B.S."/>
            <person name="Henrissat B."/>
            <person name="Coutinho P.M."/>
            <person name="Schwarz S."/>
            <person name="Field L."/>
            <person name="Trindade-Silva A.E."/>
            <person name="Soares C.A.G."/>
            <person name="Elshahawi S."/>
            <person name="Hanora A."/>
            <person name="Schmidt E.W."/>
            <person name="Haygood M.G."/>
            <person name="Posfai J."/>
            <person name="Benner J."/>
            <person name="Madinger C."/>
            <person name="Nove J."/>
            <person name="Anton B."/>
            <person name="Chaudhary K."/>
            <person name="Foster J."/>
            <person name="Holman A."/>
            <person name="Kumar S."/>
            <person name="Lessard P.A."/>
            <person name="Luyten Y.A."/>
            <person name="Slatko B."/>
            <person name="Wood N."/>
            <person name="Wu B."/>
            <person name="Teplitski M."/>
            <person name="Mougous J.D."/>
            <person name="Ward N."/>
            <person name="Eisen J.A."/>
            <person name="Badger J.H."/>
            <person name="Distel D.L."/>
        </authorList>
    </citation>
    <scope>NUCLEOTIDE SEQUENCE [LARGE SCALE GENOMIC DNA]</scope>
    <source>
        <strain evidence="2">ATCC 39867 / T7901</strain>
    </source>
</reference>
<dbReference type="EMBL" id="CP001614">
    <property type="protein sequence ID" value="ACR12838.1"/>
    <property type="molecule type" value="Genomic_DNA"/>
</dbReference>
<dbReference type="HOGENOM" id="CLU_3030921_0_0_6"/>
<dbReference type="AlphaFoldDB" id="C5BLQ9"/>
<gene>
    <name evidence="1" type="ordered locus">TERTU_2573</name>
</gene>
<dbReference type="Proteomes" id="UP000009080">
    <property type="component" value="Chromosome"/>
</dbReference>
<dbReference type="KEGG" id="ttu:TERTU_2573"/>
<keyword evidence="2" id="KW-1185">Reference proteome</keyword>
<accession>C5BLQ9</accession>
<sequence length="55" mass="6234">MMECLNQIQVRNAANLRLKEEGFLINAALRITADYYDSEILDIKKGLFPSSMTIA</sequence>